<proteinExistence type="predicted"/>
<reference evidence="4" key="1">
    <citation type="journal article" date="2019" name="Int. J. Syst. Evol. Microbiol.">
        <title>The Global Catalogue of Microorganisms (GCM) 10K type strain sequencing project: providing services to taxonomists for standard genome sequencing and annotation.</title>
        <authorList>
            <consortium name="The Broad Institute Genomics Platform"/>
            <consortium name="The Broad Institute Genome Sequencing Center for Infectious Disease"/>
            <person name="Wu L."/>
            <person name="Ma J."/>
        </authorList>
    </citation>
    <scope>NUCLEOTIDE SEQUENCE [LARGE SCALE GENOMIC DNA]</scope>
    <source>
        <strain evidence="4">ICMP 6774ER</strain>
    </source>
</reference>
<feature type="compositionally biased region" description="Basic and acidic residues" evidence="1">
    <location>
        <begin position="109"/>
        <end position="124"/>
    </location>
</feature>
<feature type="transmembrane region" description="Helical" evidence="2">
    <location>
        <begin position="82"/>
        <end position="100"/>
    </location>
</feature>
<evidence type="ECO:0008006" key="5">
    <source>
        <dbReference type="Google" id="ProtNLM"/>
    </source>
</evidence>
<dbReference type="RefSeq" id="WP_379577432.1">
    <property type="nucleotide sequence ID" value="NZ_JBHUFV010000052.1"/>
</dbReference>
<name>A0ABW4T4F7_9ACTN</name>
<dbReference type="EMBL" id="JBHUFV010000052">
    <property type="protein sequence ID" value="MFD1936815.1"/>
    <property type="molecule type" value="Genomic_DNA"/>
</dbReference>
<feature type="transmembrane region" description="Helical" evidence="2">
    <location>
        <begin position="51"/>
        <end position="70"/>
    </location>
</feature>
<gene>
    <name evidence="3" type="ORF">ACFSKW_35635</name>
</gene>
<dbReference type="Proteomes" id="UP001597368">
    <property type="component" value="Unassembled WGS sequence"/>
</dbReference>
<keyword evidence="2" id="KW-0812">Transmembrane</keyword>
<accession>A0ABW4T4F7</accession>
<evidence type="ECO:0000313" key="3">
    <source>
        <dbReference type="EMBL" id="MFD1936815.1"/>
    </source>
</evidence>
<evidence type="ECO:0000256" key="1">
    <source>
        <dbReference type="SAM" id="MobiDB-lite"/>
    </source>
</evidence>
<sequence>MEFLIAGGFVVTVAACAAVAVLVPVGTPRVVAMAAVAGAYAAWSRSPLAASATVLMVWCFTTGFLVNTAGELTLTRPDMLRFGVFAAAAFAGSMVARSLVTLSTAARRRPDVPRQARGHTERTVPKVGART</sequence>
<feature type="region of interest" description="Disordered" evidence="1">
    <location>
        <begin position="109"/>
        <end position="131"/>
    </location>
</feature>
<evidence type="ECO:0000256" key="2">
    <source>
        <dbReference type="SAM" id="Phobius"/>
    </source>
</evidence>
<protein>
    <recommendedName>
        <fullName evidence="5">Integral membrane protein</fullName>
    </recommendedName>
</protein>
<keyword evidence="2" id="KW-1133">Transmembrane helix</keyword>
<keyword evidence="4" id="KW-1185">Reference proteome</keyword>
<organism evidence="3 4">
    <name type="scientific">Nonomuraea mangrovi</name>
    <dbReference type="NCBI Taxonomy" id="2316207"/>
    <lineage>
        <taxon>Bacteria</taxon>
        <taxon>Bacillati</taxon>
        <taxon>Actinomycetota</taxon>
        <taxon>Actinomycetes</taxon>
        <taxon>Streptosporangiales</taxon>
        <taxon>Streptosporangiaceae</taxon>
        <taxon>Nonomuraea</taxon>
    </lineage>
</organism>
<evidence type="ECO:0000313" key="4">
    <source>
        <dbReference type="Proteomes" id="UP001597368"/>
    </source>
</evidence>
<keyword evidence="2" id="KW-0472">Membrane</keyword>
<comment type="caution">
    <text evidence="3">The sequence shown here is derived from an EMBL/GenBank/DDBJ whole genome shotgun (WGS) entry which is preliminary data.</text>
</comment>